<feature type="compositionally biased region" description="Low complexity" evidence="1">
    <location>
        <begin position="691"/>
        <end position="703"/>
    </location>
</feature>
<dbReference type="AlphaFoldDB" id="A0A135SK73"/>
<keyword evidence="3" id="KW-1185">Reference proteome</keyword>
<dbReference type="Proteomes" id="UP000070054">
    <property type="component" value="Unassembled WGS sequence"/>
</dbReference>
<organism evidence="2 3">
    <name type="scientific">Colletotrichum nymphaeae SA-01</name>
    <dbReference type="NCBI Taxonomy" id="1460502"/>
    <lineage>
        <taxon>Eukaryota</taxon>
        <taxon>Fungi</taxon>
        <taxon>Dikarya</taxon>
        <taxon>Ascomycota</taxon>
        <taxon>Pezizomycotina</taxon>
        <taxon>Sordariomycetes</taxon>
        <taxon>Hypocreomycetidae</taxon>
        <taxon>Glomerellales</taxon>
        <taxon>Glomerellaceae</taxon>
        <taxon>Colletotrichum</taxon>
        <taxon>Colletotrichum acutatum species complex</taxon>
    </lineage>
</organism>
<gene>
    <name evidence="2" type="ORF">CNYM01_12735</name>
</gene>
<dbReference type="OrthoDB" id="4846016at2759"/>
<proteinExistence type="predicted"/>
<protein>
    <submittedName>
        <fullName evidence="2">Uncharacterized protein</fullName>
    </submittedName>
</protein>
<evidence type="ECO:0000313" key="3">
    <source>
        <dbReference type="Proteomes" id="UP000070054"/>
    </source>
</evidence>
<comment type="caution">
    <text evidence="2">The sequence shown here is derived from an EMBL/GenBank/DDBJ whole genome shotgun (WGS) entry which is preliminary data.</text>
</comment>
<feature type="region of interest" description="Disordered" evidence="1">
    <location>
        <begin position="662"/>
        <end position="722"/>
    </location>
</feature>
<evidence type="ECO:0000313" key="2">
    <source>
        <dbReference type="EMBL" id="KXH36324.1"/>
    </source>
</evidence>
<accession>A0A135SK73</accession>
<reference evidence="2 3" key="1">
    <citation type="submission" date="2014-02" db="EMBL/GenBank/DDBJ databases">
        <title>The genome sequence of Colletotrichum nymphaeae SA-01.</title>
        <authorList>
            <person name="Baroncelli R."/>
            <person name="Thon M.R."/>
        </authorList>
    </citation>
    <scope>NUCLEOTIDE SEQUENCE [LARGE SCALE GENOMIC DNA]</scope>
    <source>
        <strain evidence="2 3">SA-01</strain>
    </source>
</reference>
<dbReference type="EMBL" id="JEMN01001476">
    <property type="protein sequence ID" value="KXH36324.1"/>
    <property type="molecule type" value="Genomic_DNA"/>
</dbReference>
<sequence>MLAEGIPFSRKDFYPTQQDEAVLIPPNSQPPEPQLTYLRQLRTRLESSAAEPSYHFGSDSCHLTNYEIPVRKANLNHSTLSSPVMAIKPLKEESDLTDEQKRIPEKWITDLATCNQMRDVDASEIRSKIWGRVFDHWNTNKKIPQPSKAPKRRIAASTVHIGTLTQDAPLAHKRNPKRPDVVPKQRRAGQPVFLKVKLEMKSLASWPDSSFKFCDAKGSDFPGNYQIRFDWLPDRDLVHAKQEVTHQWDTAELRRVGRANADRVVYWTRKALLPSLTAEAAVAPEAADLPRLPGQQRNEMDHESADGSELTHIWLCLDGWKGIQLAYLAYQQQGPVVGSIQVCTAIGVSQTYSIGTSWTKGSTFGIKVTGLITMGGTWTVSETVTYSFAQGVSGNCGEPGAPPGPKRWRCSMLIIPSVLRVTGHLERMSPGKKCPVERIAGRIGDAKGGKAKAKDGDVFEFEVPILDKGRNPKWTPARALRDNGEQLWRLVERNTAGGLLGYLAVVEFGKHYGTMHPARHVPATPTSPHHTSPYLWRLQTRLVSRHFLSIIQTSSIAAFFNFFIQHPSISVTWRPILRPSQPQNLPGSQRRPQHSVGPRYDGTRGQSRGRWADFSLACRLPFMAVLKSQSEPPSYSLREQPHTLALTASRFFAAGCPQHHYHSPINTRCKARPTTTRNKPDREEQGQWRTSNPSSPDDPPANAKRIDGRTANAPSRARNPERERLFQWKRLRPQPRQVSLLWDDTTSNFFRTAISLVEQDVSLAQEVVKEMAADDQLPLVRDVIEGAASARTPEAKALLWESRIPPLF</sequence>
<feature type="region of interest" description="Disordered" evidence="1">
    <location>
        <begin position="580"/>
        <end position="607"/>
    </location>
</feature>
<name>A0A135SK73_9PEZI</name>
<evidence type="ECO:0000256" key="1">
    <source>
        <dbReference type="SAM" id="MobiDB-lite"/>
    </source>
</evidence>